<dbReference type="STRING" id="1742973.COMA2_50077"/>
<gene>
    <name evidence="2" type="ORF">COMA2_50077</name>
</gene>
<dbReference type="EMBL" id="CZPZ01000032">
    <property type="protein sequence ID" value="CUS38419.1"/>
    <property type="molecule type" value="Genomic_DNA"/>
</dbReference>
<keyword evidence="1" id="KW-0732">Signal</keyword>
<proteinExistence type="predicted"/>
<reference evidence="3" key="1">
    <citation type="submission" date="2015-10" db="EMBL/GenBank/DDBJ databases">
        <authorList>
            <person name="Luecker S."/>
            <person name="Luecker S."/>
        </authorList>
    </citation>
    <scope>NUCLEOTIDE SEQUENCE [LARGE SCALE GENOMIC DNA]</scope>
</reference>
<dbReference type="Pfam" id="PF12098">
    <property type="entry name" value="DUF3574"/>
    <property type="match status" value="1"/>
</dbReference>
<dbReference type="OrthoDB" id="5296954at2"/>
<sequence>MNIPNRCRTSVKALFLLVSLVGCGAMTASQCGDDGRTALQEVLYFGTDTPSGRVTPEEWTQFLSETVTPRFPEGLSSWQASGQWRSASGEVIREPSYVLSLVHPDNPLRNKAVQEIITTYKTRFRQEAVLRVTSSSCMSL</sequence>
<name>A0A0S4LLG1_9BACT</name>
<dbReference type="PROSITE" id="PS51257">
    <property type="entry name" value="PROKAR_LIPOPROTEIN"/>
    <property type="match status" value="1"/>
</dbReference>
<feature type="chain" id="PRO_5006624081" description="Lipoprotein" evidence="1">
    <location>
        <begin position="29"/>
        <end position="140"/>
    </location>
</feature>
<dbReference type="AlphaFoldDB" id="A0A0S4LLG1"/>
<evidence type="ECO:0008006" key="4">
    <source>
        <dbReference type="Google" id="ProtNLM"/>
    </source>
</evidence>
<protein>
    <recommendedName>
        <fullName evidence="4">Lipoprotein</fullName>
    </recommendedName>
</protein>
<accession>A0A0S4LLG1</accession>
<evidence type="ECO:0000313" key="3">
    <source>
        <dbReference type="Proteomes" id="UP000198736"/>
    </source>
</evidence>
<organism evidence="2 3">
    <name type="scientific">Candidatus Nitrospira nitrificans</name>
    <dbReference type="NCBI Taxonomy" id="1742973"/>
    <lineage>
        <taxon>Bacteria</taxon>
        <taxon>Pseudomonadati</taxon>
        <taxon>Nitrospirota</taxon>
        <taxon>Nitrospiria</taxon>
        <taxon>Nitrospirales</taxon>
        <taxon>Nitrospiraceae</taxon>
        <taxon>Nitrospira</taxon>
    </lineage>
</organism>
<dbReference type="RefSeq" id="WP_090900379.1">
    <property type="nucleotide sequence ID" value="NZ_CZPZ01000032.1"/>
</dbReference>
<keyword evidence="3" id="KW-1185">Reference proteome</keyword>
<evidence type="ECO:0000313" key="2">
    <source>
        <dbReference type="EMBL" id="CUS38419.1"/>
    </source>
</evidence>
<feature type="signal peptide" evidence="1">
    <location>
        <begin position="1"/>
        <end position="28"/>
    </location>
</feature>
<dbReference type="Proteomes" id="UP000198736">
    <property type="component" value="Unassembled WGS sequence"/>
</dbReference>
<dbReference type="InterPro" id="IPR021957">
    <property type="entry name" value="DUF3574"/>
</dbReference>
<evidence type="ECO:0000256" key="1">
    <source>
        <dbReference type="SAM" id="SignalP"/>
    </source>
</evidence>